<dbReference type="Pfam" id="PF01808">
    <property type="entry name" value="AICARFT_IMPCHas"/>
    <property type="match status" value="1"/>
</dbReference>
<dbReference type="UniPathway" id="UPA00074">
    <property type="reaction ID" value="UER00133"/>
</dbReference>
<evidence type="ECO:0000256" key="14">
    <source>
        <dbReference type="ARBA" id="ARBA00032307"/>
    </source>
</evidence>
<evidence type="ECO:0000256" key="11">
    <source>
        <dbReference type="ARBA" id="ARBA00022755"/>
    </source>
</evidence>
<proteinExistence type="inferred from homology"/>
<comment type="pathway">
    <text evidence="3">Purine metabolism; IMP biosynthesis via de novo pathway; IMP from 5-formamido-1-(5-phospho-D-ribosyl)imidazole-4-carboxamide: step 1/1.</text>
</comment>
<evidence type="ECO:0000256" key="1">
    <source>
        <dbReference type="ARBA" id="ARBA00000945"/>
    </source>
</evidence>
<evidence type="ECO:0000256" key="3">
    <source>
        <dbReference type="ARBA" id="ARBA00004844"/>
    </source>
</evidence>
<name>A0A7R8ZKR8_9CRUS</name>
<dbReference type="SUPFAM" id="SSF53927">
    <property type="entry name" value="Cytidine deaminase-like"/>
    <property type="match status" value="1"/>
</dbReference>
<comment type="subcellular location">
    <subcellularLocation>
        <location evidence="2">Cytoplasm</location>
        <location evidence="2">Cytosol</location>
    </subcellularLocation>
</comment>
<keyword evidence="13" id="KW-0511">Multifunctional enzyme</keyword>
<evidence type="ECO:0000313" key="18">
    <source>
        <dbReference type="EMBL" id="CAD7223008.1"/>
    </source>
</evidence>
<keyword evidence="9" id="KW-0963">Cytoplasm</keyword>
<reference evidence="18" key="1">
    <citation type="submission" date="2020-11" db="EMBL/GenBank/DDBJ databases">
        <authorList>
            <person name="Tran Van P."/>
        </authorList>
    </citation>
    <scope>NUCLEOTIDE SEQUENCE</scope>
</reference>
<dbReference type="Gene3D" id="3.40.50.1380">
    <property type="entry name" value="Methylglyoxal synthase-like domain"/>
    <property type="match status" value="1"/>
</dbReference>
<dbReference type="Pfam" id="PF02142">
    <property type="entry name" value="MGS"/>
    <property type="match status" value="1"/>
</dbReference>
<dbReference type="PANTHER" id="PTHR11692">
    <property type="entry name" value="BIFUNCTIONAL PURINE BIOSYNTHESIS PROTEIN PURH"/>
    <property type="match status" value="1"/>
</dbReference>
<evidence type="ECO:0000256" key="6">
    <source>
        <dbReference type="ARBA" id="ARBA00012253"/>
    </source>
</evidence>
<dbReference type="Gene3D" id="1.10.287.440">
    <property type="match status" value="1"/>
</dbReference>
<dbReference type="EMBL" id="OB660137">
    <property type="protein sequence ID" value="CAD7223008.1"/>
    <property type="molecule type" value="Genomic_DNA"/>
</dbReference>
<dbReference type="EC" id="3.5.4.10" evidence="7"/>
<dbReference type="SMART" id="SM00851">
    <property type="entry name" value="MGS"/>
    <property type="match status" value="1"/>
</dbReference>
<dbReference type="SUPFAM" id="SSF52335">
    <property type="entry name" value="Methylglyoxal synthase-like"/>
    <property type="match status" value="1"/>
</dbReference>
<comment type="catalytic activity">
    <reaction evidence="16">
        <text>(6R)-10-formyltetrahydrofolate + 5-amino-1-(5-phospho-beta-D-ribosyl)imidazole-4-carboxamide = 5-formamido-1-(5-phospho-D-ribosyl)imidazole-4-carboxamide + (6S)-5,6,7,8-tetrahydrofolate</text>
        <dbReference type="Rhea" id="RHEA:22192"/>
        <dbReference type="ChEBI" id="CHEBI:57453"/>
        <dbReference type="ChEBI" id="CHEBI:58467"/>
        <dbReference type="ChEBI" id="CHEBI:58475"/>
        <dbReference type="ChEBI" id="CHEBI:195366"/>
        <dbReference type="EC" id="2.1.2.3"/>
    </reaction>
    <physiologicalReaction direction="left-to-right" evidence="16">
        <dbReference type="Rhea" id="RHEA:22193"/>
    </physiologicalReaction>
</comment>
<evidence type="ECO:0000256" key="9">
    <source>
        <dbReference type="ARBA" id="ARBA00022490"/>
    </source>
</evidence>
<dbReference type="Gene3D" id="3.40.140.20">
    <property type="match status" value="2"/>
</dbReference>
<gene>
    <name evidence="18" type="ORF">CTOB1V02_LOCUS1003</name>
</gene>
<protein>
    <recommendedName>
        <fullName evidence="8">Bifunctional purine biosynthesis protein ATIC</fullName>
        <ecNumber evidence="6">2.1.2.3</ecNumber>
        <ecNumber evidence="7">3.5.4.10</ecNumber>
    </recommendedName>
    <alternativeName>
        <fullName evidence="14">AICAR transformylase/inosine monophosphate cyclohydrolase</fullName>
    </alternativeName>
</protein>
<dbReference type="PIRSF" id="PIRSF000414">
    <property type="entry name" value="AICARFT_IMPCHas"/>
    <property type="match status" value="1"/>
</dbReference>
<keyword evidence="10" id="KW-0808">Transferase</keyword>
<evidence type="ECO:0000256" key="17">
    <source>
        <dbReference type="ARBA" id="ARBA00048341"/>
    </source>
</evidence>
<dbReference type="OrthoDB" id="6017153at2759"/>
<dbReference type="PANTHER" id="PTHR11692:SF0">
    <property type="entry name" value="BIFUNCTIONAL PURINE BIOSYNTHESIS PROTEIN ATIC"/>
    <property type="match status" value="1"/>
</dbReference>
<evidence type="ECO:0000256" key="13">
    <source>
        <dbReference type="ARBA" id="ARBA00023268"/>
    </source>
</evidence>
<dbReference type="InterPro" id="IPR036914">
    <property type="entry name" value="MGS-like_dom_sf"/>
</dbReference>
<dbReference type="NCBIfam" id="TIGR00355">
    <property type="entry name" value="purH"/>
    <property type="match status" value="1"/>
</dbReference>
<evidence type="ECO:0000256" key="8">
    <source>
        <dbReference type="ARBA" id="ARBA00017905"/>
    </source>
</evidence>
<dbReference type="InterPro" id="IPR016193">
    <property type="entry name" value="Cytidine_deaminase-like"/>
</dbReference>
<dbReference type="FunFam" id="3.40.140.20:FF:000003">
    <property type="entry name" value="Bifunctional purine biosynthesis protein"/>
    <property type="match status" value="1"/>
</dbReference>
<keyword evidence="11" id="KW-0658">Purine biosynthesis</keyword>
<dbReference type="FunFam" id="3.40.50.1380:FF:000001">
    <property type="entry name" value="Bifunctional purine biosynthesis protein PurH"/>
    <property type="match status" value="1"/>
</dbReference>
<dbReference type="CDD" id="cd01421">
    <property type="entry name" value="IMPCH"/>
    <property type="match status" value="1"/>
</dbReference>
<dbReference type="InterPro" id="IPR011607">
    <property type="entry name" value="MGS-like_dom"/>
</dbReference>
<dbReference type="PROSITE" id="PS51855">
    <property type="entry name" value="MGS"/>
    <property type="match status" value="1"/>
</dbReference>
<evidence type="ECO:0000256" key="4">
    <source>
        <dbReference type="ARBA" id="ARBA00004954"/>
    </source>
</evidence>
<comment type="subunit">
    <text evidence="15">Homodimer. Associates with internalized INSR complexes on Golgi/endosomal membranes. Interacts with INSR; ATIC together with PRKAA2/AMPK2 and HACD3/PTPLAD1 is proposed to be part of a signaling network regulating INSR autophosphorylation and endocytosis.</text>
</comment>
<dbReference type="HAMAP" id="MF_00139">
    <property type="entry name" value="PurH"/>
    <property type="match status" value="1"/>
</dbReference>
<organism evidence="18">
    <name type="scientific">Cyprideis torosa</name>
    <dbReference type="NCBI Taxonomy" id="163714"/>
    <lineage>
        <taxon>Eukaryota</taxon>
        <taxon>Metazoa</taxon>
        <taxon>Ecdysozoa</taxon>
        <taxon>Arthropoda</taxon>
        <taxon>Crustacea</taxon>
        <taxon>Oligostraca</taxon>
        <taxon>Ostracoda</taxon>
        <taxon>Podocopa</taxon>
        <taxon>Podocopida</taxon>
        <taxon>Cytherocopina</taxon>
        <taxon>Cytheroidea</taxon>
        <taxon>Cytherideidae</taxon>
        <taxon>Cyprideis</taxon>
    </lineage>
</organism>
<evidence type="ECO:0000256" key="2">
    <source>
        <dbReference type="ARBA" id="ARBA00004514"/>
    </source>
</evidence>
<comment type="catalytic activity">
    <reaction evidence="17">
        <text>IMP + H2O = 5-formamido-1-(5-phospho-D-ribosyl)imidazole-4-carboxamide</text>
        <dbReference type="Rhea" id="RHEA:18445"/>
        <dbReference type="ChEBI" id="CHEBI:15377"/>
        <dbReference type="ChEBI" id="CHEBI:58053"/>
        <dbReference type="ChEBI" id="CHEBI:58467"/>
        <dbReference type="EC" id="3.5.4.10"/>
    </reaction>
    <physiologicalReaction direction="right-to-left" evidence="17">
        <dbReference type="Rhea" id="RHEA:18447"/>
    </physiologicalReaction>
</comment>
<accession>A0A7R8ZKR8</accession>
<dbReference type="EC" id="2.1.2.3" evidence="6"/>
<keyword evidence="12" id="KW-0378">Hydrolase</keyword>
<evidence type="ECO:0000256" key="5">
    <source>
        <dbReference type="ARBA" id="ARBA00007667"/>
    </source>
</evidence>
<evidence type="ECO:0000256" key="7">
    <source>
        <dbReference type="ARBA" id="ARBA00012712"/>
    </source>
</evidence>
<dbReference type="AlphaFoldDB" id="A0A7R8ZKR8"/>
<evidence type="ECO:0000256" key="12">
    <source>
        <dbReference type="ARBA" id="ARBA00022801"/>
    </source>
</evidence>
<dbReference type="SMART" id="SM00798">
    <property type="entry name" value="AICARFT_IMPCHas"/>
    <property type="match status" value="1"/>
</dbReference>
<evidence type="ECO:0000256" key="16">
    <source>
        <dbReference type="ARBA" id="ARBA00047515"/>
    </source>
</evidence>
<dbReference type="GO" id="GO:0003937">
    <property type="term" value="F:IMP cyclohydrolase activity"/>
    <property type="evidence" value="ECO:0007669"/>
    <property type="project" value="UniProtKB-EC"/>
</dbReference>
<dbReference type="GO" id="GO:0005829">
    <property type="term" value="C:cytosol"/>
    <property type="evidence" value="ECO:0007669"/>
    <property type="project" value="UniProtKB-SubCell"/>
</dbReference>
<comment type="catalytic activity">
    <reaction evidence="1">
        <text>10-formyldihydrofolate + 5-amino-1-(5-phospho-beta-D-ribosyl)imidazole-4-carboxamide = 5-formamido-1-(5-phospho-D-ribosyl)imidazole-4-carboxamide + 7,8-dihydrofolate</text>
        <dbReference type="Rhea" id="RHEA:59144"/>
        <dbReference type="ChEBI" id="CHEBI:57451"/>
        <dbReference type="ChEBI" id="CHEBI:57452"/>
        <dbReference type="ChEBI" id="CHEBI:58467"/>
        <dbReference type="ChEBI" id="CHEBI:58475"/>
    </reaction>
    <physiologicalReaction direction="left-to-right" evidence="1">
        <dbReference type="Rhea" id="RHEA:59145"/>
    </physiologicalReaction>
</comment>
<dbReference type="InterPro" id="IPR024050">
    <property type="entry name" value="AICAR_Tfase_insert_dom_sf"/>
</dbReference>
<dbReference type="GO" id="GO:0006189">
    <property type="term" value="P:'de novo' IMP biosynthetic process"/>
    <property type="evidence" value="ECO:0007669"/>
    <property type="project" value="UniProtKB-UniPathway"/>
</dbReference>
<sequence length="590" mass="64903">MSKQGLFAVWDKTGLVPFCKSLIDLNFALVASGGTKNTLEEANLSVTAVADVTGAPEMLGGRVKTLHPAIHGGILARDTPSDKNDLESRGYKPFDIVCCNLYPFEKTTEAECCKIEDAVENIDIGGVTLLRAAAKNFERVIVVCDPSDYDCILEELRNSSDATLSLQRRQQLALKAFCHTAHYDDVISGYFRRQFGPGGGSLLQLRYGMNPHQKPAYVYNEMGSLPFKVLNGSPGFVNLCDALNAWQLVKELKDALGMPAATSFKHVSPAGAAVGVPLDENEAQAAMVEDITLLSPLAAAFARARTADRMSSFGDFIALSDVCDATTARLISREVSDGIIAPGYEPEALVTLSKKKGGSYCILQMDPDYAPVPREKRTLFGLTLEQKRNDALIDASCFKNIVTKKKELSDEAIRDLIVATVTVKYTQSNSVVYAARGQVIGVGAGQQSRIHCTRLAGIKADNWWLRHHPRILAFDWRRDLKRVDKSNALDWYIEHPLGTEAPRGEFERHFYVSPSSIIPEEREEWRQELAGVAMASDAFFPFSDNIDRAKRSGVAYIAAPGGSNNDSLIIETCDKYGMVMAHIPFRLFHH</sequence>
<dbReference type="InterPro" id="IPR024051">
    <property type="entry name" value="AICAR_Tfase_dup_dom_sf"/>
</dbReference>
<dbReference type="InterPro" id="IPR002695">
    <property type="entry name" value="PurH-like"/>
</dbReference>
<comment type="pathway">
    <text evidence="4">Purine metabolism; IMP biosynthesis via de novo pathway; 5-formamido-1-(5-phospho-D-ribosyl)imidazole-4-carboxamide from 5-amino-1-(5-phospho-D-ribosyl)imidazole-4-carboxamide (10-formyl THF route): step 1/1.</text>
</comment>
<dbReference type="GO" id="GO:0004643">
    <property type="term" value="F:phosphoribosylaminoimidazolecarboxamide formyltransferase activity"/>
    <property type="evidence" value="ECO:0007669"/>
    <property type="project" value="UniProtKB-EC"/>
</dbReference>
<evidence type="ECO:0000256" key="10">
    <source>
        <dbReference type="ARBA" id="ARBA00022679"/>
    </source>
</evidence>
<comment type="similarity">
    <text evidence="5">Belongs to the PurH family.</text>
</comment>
<evidence type="ECO:0000256" key="15">
    <source>
        <dbReference type="ARBA" id="ARBA00046691"/>
    </source>
</evidence>
<dbReference type="NCBIfam" id="NF005492">
    <property type="entry name" value="PRK07106.1"/>
    <property type="match status" value="1"/>
</dbReference>